<gene>
    <name evidence="11" type="ORF">ACFSF0_06195</name>
</gene>
<evidence type="ECO:0000313" key="11">
    <source>
        <dbReference type="EMBL" id="MFD1710187.1"/>
    </source>
</evidence>
<accession>A0ABW4KSY8</accession>
<keyword evidence="7" id="KW-0653">Protein transport</keyword>
<evidence type="ECO:0000256" key="3">
    <source>
        <dbReference type="ARBA" id="ARBA00022448"/>
    </source>
</evidence>
<comment type="caution">
    <text evidence="11">The sequence shown here is derived from an EMBL/GenBank/DDBJ whole genome shotgun (WGS) entry which is preliminary data.</text>
</comment>
<evidence type="ECO:0000256" key="2">
    <source>
        <dbReference type="ARBA" id="ARBA00007246"/>
    </source>
</evidence>
<evidence type="ECO:0000256" key="6">
    <source>
        <dbReference type="ARBA" id="ARBA00022692"/>
    </source>
</evidence>
<dbReference type="Proteomes" id="UP001597304">
    <property type="component" value="Unassembled WGS sequence"/>
</dbReference>
<name>A0ABW4KSY8_9BURK</name>
<dbReference type="InterPro" id="IPR049031">
    <property type="entry name" value="T2SSK_SAM-like_1st"/>
</dbReference>
<dbReference type="InterPro" id="IPR038072">
    <property type="entry name" value="GspK_central_sf"/>
</dbReference>
<evidence type="ECO:0000313" key="12">
    <source>
        <dbReference type="Proteomes" id="UP001597304"/>
    </source>
</evidence>
<keyword evidence="4" id="KW-1003">Cell membrane</keyword>
<dbReference type="PANTHER" id="PTHR38831:SF1">
    <property type="entry name" value="TYPE II SECRETION SYSTEM PROTEIN K-RELATED"/>
    <property type="match status" value="1"/>
</dbReference>
<comment type="subcellular location">
    <subcellularLocation>
        <location evidence="1">Cell inner membrane</location>
    </subcellularLocation>
</comment>
<dbReference type="PANTHER" id="PTHR38831">
    <property type="entry name" value="TYPE II SECRETION SYSTEM PROTEIN K"/>
    <property type="match status" value="1"/>
</dbReference>
<keyword evidence="9" id="KW-0472">Membrane</keyword>
<keyword evidence="12" id="KW-1185">Reference proteome</keyword>
<organism evidence="11 12">
    <name type="scientific">Ottowia flava</name>
    <dbReference type="NCBI Taxonomy" id="2675430"/>
    <lineage>
        <taxon>Bacteria</taxon>
        <taxon>Pseudomonadati</taxon>
        <taxon>Pseudomonadota</taxon>
        <taxon>Betaproteobacteria</taxon>
        <taxon>Burkholderiales</taxon>
        <taxon>Comamonadaceae</taxon>
        <taxon>Ottowia</taxon>
    </lineage>
</organism>
<dbReference type="EMBL" id="JBHUEJ010000015">
    <property type="protein sequence ID" value="MFD1710187.1"/>
    <property type="molecule type" value="Genomic_DNA"/>
</dbReference>
<feature type="domain" description="T2SS protein K first SAM-like" evidence="10">
    <location>
        <begin position="78"/>
        <end position="164"/>
    </location>
</feature>
<evidence type="ECO:0000256" key="5">
    <source>
        <dbReference type="ARBA" id="ARBA00022519"/>
    </source>
</evidence>
<dbReference type="InterPro" id="IPR005628">
    <property type="entry name" value="GspK"/>
</dbReference>
<evidence type="ECO:0000256" key="8">
    <source>
        <dbReference type="ARBA" id="ARBA00022989"/>
    </source>
</evidence>
<keyword evidence="3" id="KW-0813">Transport</keyword>
<dbReference type="Gene3D" id="1.10.40.60">
    <property type="entry name" value="EpsJ-like"/>
    <property type="match status" value="1"/>
</dbReference>
<keyword evidence="6" id="KW-0812">Transmembrane</keyword>
<keyword evidence="8" id="KW-1133">Transmembrane helix</keyword>
<dbReference type="Pfam" id="PF21687">
    <property type="entry name" value="T2SSK_1st"/>
    <property type="match status" value="1"/>
</dbReference>
<evidence type="ECO:0000256" key="4">
    <source>
        <dbReference type="ARBA" id="ARBA00022475"/>
    </source>
</evidence>
<sequence>MVLAGAQSARFYTQRVGLELERTRVDTVLESATGLVLSALTADKELAKGYRRLLVPVGGAEVVVEVVPTDGLVDINVAPPAMLEALFARVGGLSQGEATVLASRVHDFIDPDDEPGGVGGAEIAQYRAAGSPIRPRNSGLDDLIELKGVLGMTPELYAIISPYLGINGQQKIVLAAAPPALIDAISGQPGLGASLHATPPEMRTGVLQPGLMTDMFTAASNVSSQTLRLRAYFQSQPGRWWQREVWADLSTRPGGMTAWTTRSIEPATRVADPEVGYP</sequence>
<reference evidence="12" key="1">
    <citation type="journal article" date="2019" name="Int. J. Syst. Evol. Microbiol.">
        <title>The Global Catalogue of Microorganisms (GCM) 10K type strain sequencing project: providing services to taxonomists for standard genome sequencing and annotation.</title>
        <authorList>
            <consortium name="The Broad Institute Genomics Platform"/>
            <consortium name="The Broad Institute Genome Sequencing Center for Infectious Disease"/>
            <person name="Wu L."/>
            <person name="Ma J."/>
        </authorList>
    </citation>
    <scope>NUCLEOTIDE SEQUENCE [LARGE SCALE GENOMIC DNA]</scope>
    <source>
        <strain evidence="12">LMG 29247</strain>
    </source>
</reference>
<evidence type="ECO:0000259" key="10">
    <source>
        <dbReference type="Pfam" id="PF21687"/>
    </source>
</evidence>
<keyword evidence="5" id="KW-0997">Cell inner membrane</keyword>
<proteinExistence type="inferred from homology"/>
<dbReference type="RefSeq" id="WP_255507622.1">
    <property type="nucleotide sequence ID" value="NZ_JBHUEJ010000015.1"/>
</dbReference>
<evidence type="ECO:0000256" key="9">
    <source>
        <dbReference type="ARBA" id="ARBA00023136"/>
    </source>
</evidence>
<comment type="similarity">
    <text evidence="2">Belongs to the GSP K family.</text>
</comment>
<evidence type="ECO:0000256" key="1">
    <source>
        <dbReference type="ARBA" id="ARBA00004533"/>
    </source>
</evidence>
<dbReference type="SUPFAM" id="SSF158544">
    <property type="entry name" value="GspK insert domain-like"/>
    <property type="match status" value="1"/>
</dbReference>
<protein>
    <submittedName>
        <fullName evidence="11">General secretion pathway protein GspK</fullName>
    </submittedName>
</protein>
<evidence type="ECO:0000256" key="7">
    <source>
        <dbReference type="ARBA" id="ARBA00022927"/>
    </source>
</evidence>